<reference evidence="9 10" key="1">
    <citation type="submission" date="2016-10" db="EMBL/GenBank/DDBJ databases">
        <authorList>
            <person name="de Groot N.N."/>
        </authorList>
    </citation>
    <scope>NUCLEOTIDE SEQUENCE [LARGE SCALE GENOMIC DNA]</scope>
    <source>
        <strain evidence="9 10">DSM 25927</strain>
    </source>
</reference>
<accession>A0A1H9CPR9</accession>
<dbReference type="PANTHER" id="PTHR30572">
    <property type="entry name" value="MEMBRANE COMPONENT OF TRANSPORTER-RELATED"/>
    <property type="match status" value="1"/>
</dbReference>
<evidence type="ECO:0000256" key="4">
    <source>
        <dbReference type="ARBA" id="ARBA00022989"/>
    </source>
</evidence>
<evidence type="ECO:0000256" key="1">
    <source>
        <dbReference type="ARBA" id="ARBA00004651"/>
    </source>
</evidence>
<feature type="domain" description="MacB-like periplasmic core" evidence="8">
    <location>
        <begin position="24"/>
        <end position="231"/>
    </location>
</feature>
<feature type="transmembrane region" description="Helical" evidence="6">
    <location>
        <begin position="352"/>
        <end position="375"/>
    </location>
</feature>
<evidence type="ECO:0000313" key="9">
    <source>
        <dbReference type="EMBL" id="SEQ03057.1"/>
    </source>
</evidence>
<dbReference type="InterPro" id="IPR003838">
    <property type="entry name" value="ABC3_permease_C"/>
</dbReference>
<evidence type="ECO:0000256" key="6">
    <source>
        <dbReference type="SAM" id="Phobius"/>
    </source>
</evidence>
<feature type="domain" description="ABC3 transporter permease C-terminal" evidence="7">
    <location>
        <begin position="266"/>
        <end position="384"/>
    </location>
</feature>
<comment type="subcellular location">
    <subcellularLocation>
        <location evidence="1">Cell membrane</location>
        <topology evidence="1">Multi-pass membrane protein</topology>
    </subcellularLocation>
</comment>
<dbReference type="GO" id="GO:0005886">
    <property type="term" value="C:plasma membrane"/>
    <property type="evidence" value="ECO:0007669"/>
    <property type="project" value="UniProtKB-SubCell"/>
</dbReference>
<evidence type="ECO:0000313" key="10">
    <source>
        <dbReference type="Proteomes" id="UP000199233"/>
    </source>
</evidence>
<dbReference type="InterPro" id="IPR025857">
    <property type="entry name" value="MacB_PCD"/>
</dbReference>
<feature type="transmembrane region" description="Helical" evidence="6">
    <location>
        <begin position="257"/>
        <end position="278"/>
    </location>
</feature>
<keyword evidence="4 6" id="KW-1133">Transmembrane helix</keyword>
<evidence type="ECO:0000259" key="8">
    <source>
        <dbReference type="Pfam" id="PF12704"/>
    </source>
</evidence>
<proteinExistence type="predicted"/>
<dbReference type="Pfam" id="PF02687">
    <property type="entry name" value="FtsX"/>
    <property type="match status" value="1"/>
</dbReference>
<keyword evidence="10" id="KW-1185">Reference proteome</keyword>
<dbReference type="Proteomes" id="UP000199233">
    <property type="component" value="Unassembled WGS sequence"/>
</dbReference>
<organism evidence="9 10">
    <name type="scientific">Solimonas aquatica</name>
    <dbReference type="NCBI Taxonomy" id="489703"/>
    <lineage>
        <taxon>Bacteria</taxon>
        <taxon>Pseudomonadati</taxon>
        <taxon>Pseudomonadota</taxon>
        <taxon>Gammaproteobacteria</taxon>
        <taxon>Nevskiales</taxon>
        <taxon>Nevskiaceae</taxon>
        <taxon>Solimonas</taxon>
    </lineage>
</organism>
<evidence type="ECO:0000256" key="3">
    <source>
        <dbReference type="ARBA" id="ARBA00022692"/>
    </source>
</evidence>
<protein>
    <submittedName>
        <fullName evidence="9">Putative ABC transport system permease protein</fullName>
    </submittedName>
</protein>
<sequence>MLKQIIAVTGMNLRNLSQRLGVSLVIVIGIAVTVAVLVSVLAMSAGFNKTLANTGRPDRAIVLRGGSEAELSSTISRENTQTIIDAPGVRRDADGKPIASAEMVAIINLPLKTSGADANVTFRGVGGKLQVLRPELHIIEGRMFRPALREVIVGRAAQAQFKGLGLGSRIDMRGSQWTVVGVFESGGDAHESELMADIETALSAYRRNLFQSVTVMLESADTFKAYKDALTTDPTLSVDVKREPQYYAAQSKRLTELLNFLATWVGGIMALGAVFGTLNTMYSAVSSRQMEIATLRAIGFGATPVIVSVFVEALLLSLIGSLLGGLLAWLFFNGNVVNTLGSNFSQVVFRLTVTPALLGSGVSLALVVGLFGGLFPAIRAARLPIVEALRAQ</sequence>
<name>A0A1H9CPR9_9GAMM</name>
<feature type="transmembrane region" description="Helical" evidence="6">
    <location>
        <begin position="299"/>
        <end position="332"/>
    </location>
</feature>
<dbReference type="STRING" id="489703.SAMN04488038_103130"/>
<dbReference type="Pfam" id="PF12704">
    <property type="entry name" value="MacB_PCD"/>
    <property type="match status" value="1"/>
</dbReference>
<evidence type="ECO:0000256" key="2">
    <source>
        <dbReference type="ARBA" id="ARBA00022475"/>
    </source>
</evidence>
<keyword evidence="5 6" id="KW-0472">Membrane</keyword>
<dbReference type="RefSeq" id="WP_093282781.1">
    <property type="nucleotide sequence ID" value="NZ_FOFS01000003.1"/>
</dbReference>
<evidence type="ECO:0000256" key="5">
    <source>
        <dbReference type="ARBA" id="ARBA00023136"/>
    </source>
</evidence>
<dbReference type="EMBL" id="FOFS01000003">
    <property type="protein sequence ID" value="SEQ03057.1"/>
    <property type="molecule type" value="Genomic_DNA"/>
</dbReference>
<dbReference type="OrthoDB" id="241967at2"/>
<dbReference type="AlphaFoldDB" id="A0A1H9CPR9"/>
<dbReference type="GO" id="GO:0022857">
    <property type="term" value="F:transmembrane transporter activity"/>
    <property type="evidence" value="ECO:0007669"/>
    <property type="project" value="TreeGrafter"/>
</dbReference>
<dbReference type="PANTHER" id="PTHR30572:SF15">
    <property type="entry name" value="ABC TRANSPORTER PERMEASE"/>
    <property type="match status" value="1"/>
</dbReference>
<keyword evidence="3 6" id="KW-0812">Transmembrane</keyword>
<feature type="transmembrane region" description="Helical" evidence="6">
    <location>
        <begin position="20"/>
        <end position="47"/>
    </location>
</feature>
<gene>
    <name evidence="9" type="ORF">SAMN04488038_103130</name>
</gene>
<evidence type="ECO:0000259" key="7">
    <source>
        <dbReference type="Pfam" id="PF02687"/>
    </source>
</evidence>
<keyword evidence="2" id="KW-1003">Cell membrane</keyword>
<dbReference type="InterPro" id="IPR050250">
    <property type="entry name" value="Macrolide_Exporter_MacB"/>
</dbReference>